<feature type="region of interest" description="Disordered" evidence="1">
    <location>
        <begin position="1"/>
        <end position="39"/>
    </location>
</feature>
<dbReference type="Proteomes" id="UP000070121">
    <property type="component" value="Unassembled WGS sequence"/>
</dbReference>
<feature type="compositionally biased region" description="Basic and acidic residues" evidence="1">
    <location>
        <begin position="1"/>
        <end position="12"/>
    </location>
</feature>
<comment type="caution">
    <text evidence="2">The sequence shown here is derived from an EMBL/GenBank/DDBJ whole genome shotgun (WGS) entry which is preliminary data.</text>
</comment>
<accession>A0A135UQL2</accession>
<evidence type="ECO:0000256" key="1">
    <source>
        <dbReference type="SAM" id="MobiDB-lite"/>
    </source>
</evidence>
<dbReference type="EMBL" id="JFFI01001161">
    <property type="protein sequence ID" value="KXH62637.1"/>
    <property type="molecule type" value="Genomic_DNA"/>
</dbReference>
<reference evidence="2 3" key="1">
    <citation type="submission" date="2014-02" db="EMBL/GenBank/DDBJ databases">
        <title>The genome sequence of Colletotrichum salicis CBS 607.94.</title>
        <authorList>
            <person name="Baroncelli R."/>
            <person name="Thon M.R."/>
        </authorList>
    </citation>
    <scope>NUCLEOTIDE SEQUENCE [LARGE SCALE GENOMIC DNA]</scope>
    <source>
        <strain evidence="2 3">CBS 607.94</strain>
    </source>
</reference>
<dbReference type="STRING" id="1209931.A0A135UQL2"/>
<keyword evidence="3" id="KW-1185">Reference proteome</keyword>
<dbReference type="OrthoDB" id="5397846at2759"/>
<sequence length="534" mass="60297">MPDIPIESKEAEESSDNSQSQSNKREHSEIPPGSPRQPSPKIYSFAFTRSFVRITGQSVYGYTCGRSKFLWKRKNVRHSHAGDEDANLPVAFLGACKQVHAEARAMLYANDFDVKGMETLAVWLKSLGTNIACLRTITLRTEPQMRLTVSSSSSFRGQQDRYREVCHRAARMLAGAENLQALGIHFFYNQMMGAPAPRATLKRPGPVSGWIGIARRVAEVLYHDFRPLSVKAAELRSSASSGRLYQSIKPLLGISWKESAIDNPQSDTALASINPYKPAEHLLKIPMRVWPRPRTPPSQTADSIDEIAKVLQSPYRKRHMLREIRNMIYEAVLASTSRVHISGELAYTFVSTKRSTFQSRRGNLTQFPFAKQVDLSILQTCKKVLVEARGIVYSRTIDVPDEETLLVWLRDIGSDNRSHLRDIALLMSSTYPQRPFISGRQKMIMTRISAMLENSPNLKRIRMDHLGFEGMIDVNKRLKLHRDGQSSPPVAASRHMAEWMFVFFRPLLCSPSFRSRSPSGLSSLLVLGDRAYDT</sequence>
<evidence type="ECO:0000313" key="3">
    <source>
        <dbReference type="Proteomes" id="UP000070121"/>
    </source>
</evidence>
<protein>
    <submittedName>
        <fullName evidence="2">Uncharacterized protein</fullName>
    </submittedName>
</protein>
<proteinExistence type="predicted"/>
<evidence type="ECO:0000313" key="2">
    <source>
        <dbReference type="EMBL" id="KXH62637.1"/>
    </source>
</evidence>
<name>A0A135UQL2_9PEZI</name>
<dbReference type="PANTHER" id="PTHR38790:SF4">
    <property type="entry name" value="2EXR DOMAIN-CONTAINING PROTEIN"/>
    <property type="match status" value="1"/>
</dbReference>
<dbReference type="PANTHER" id="PTHR38790">
    <property type="entry name" value="2EXR DOMAIN-CONTAINING PROTEIN-RELATED"/>
    <property type="match status" value="1"/>
</dbReference>
<gene>
    <name evidence="2" type="ORF">CSAL01_11161</name>
</gene>
<organism evidence="2 3">
    <name type="scientific">Colletotrichum salicis</name>
    <dbReference type="NCBI Taxonomy" id="1209931"/>
    <lineage>
        <taxon>Eukaryota</taxon>
        <taxon>Fungi</taxon>
        <taxon>Dikarya</taxon>
        <taxon>Ascomycota</taxon>
        <taxon>Pezizomycotina</taxon>
        <taxon>Sordariomycetes</taxon>
        <taxon>Hypocreomycetidae</taxon>
        <taxon>Glomerellales</taxon>
        <taxon>Glomerellaceae</taxon>
        <taxon>Colletotrichum</taxon>
        <taxon>Colletotrichum acutatum species complex</taxon>
    </lineage>
</organism>
<dbReference type="AlphaFoldDB" id="A0A135UQL2"/>